<name>G3HLQ6_CRIGR</name>
<proteinExistence type="predicted"/>
<gene>
    <name evidence="1" type="ORF">I79_011648</name>
</gene>
<accession>G3HLQ6</accession>
<organism evidence="1 2">
    <name type="scientific">Cricetulus griseus</name>
    <name type="common">Chinese hamster</name>
    <name type="synonym">Cricetulus barabensis griseus</name>
    <dbReference type="NCBI Taxonomy" id="10029"/>
    <lineage>
        <taxon>Eukaryota</taxon>
        <taxon>Metazoa</taxon>
        <taxon>Chordata</taxon>
        <taxon>Craniata</taxon>
        <taxon>Vertebrata</taxon>
        <taxon>Euteleostomi</taxon>
        <taxon>Mammalia</taxon>
        <taxon>Eutheria</taxon>
        <taxon>Euarchontoglires</taxon>
        <taxon>Glires</taxon>
        <taxon>Rodentia</taxon>
        <taxon>Myomorpha</taxon>
        <taxon>Muroidea</taxon>
        <taxon>Cricetidae</taxon>
        <taxon>Cricetinae</taxon>
        <taxon>Cricetulus</taxon>
    </lineage>
</organism>
<evidence type="ECO:0000313" key="1">
    <source>
        <dbReference type="EMBL" id="EGV99655.1"/>
    </source>
</evidence>
<protein>
    <submittedName>
        <fullName evidence="1">Uncharacterized protein</fullName>
    </submittedName>
</protein>
<dbReference type="InParanoid" id="G3HLQ6"/>
<evidence type="ECO:0000313" key="2">
    <source>
        <dbReference type="Proteomes" id="UP000001075"/>
    </source>
</evidence>
<dbReference type="AlphaFoldDB" id="G3HLQ6"/>
<sequence>MNNSVYYFLFIHTKITQLTLGPWNSPTPTTFTDRTENKVSELCFCGRQLAECWLTDAIKRSSQMCKETSAYSAGLCPHLHFSVLLGADKIFLQLLQKTAGKYSMLFVNAS</sequence>
<dbReference type="EMBL" id="JH000497">
    <property type="protein sequence ID" value="EGV99655.1"/>
    <property type="molecule type" value="Genomic_DNA"/>
</dbReference>
<reference evidence="2" key="1">
    <citation type="journal article" date="2011" name="Nat. Biotechnol.">
        <title>The genomic sequence of the Chinese hamster ovary (CHO)-K1 cell line.</title>
        <authorList>
            <person name="Xu X."/>
            <person name="Nagarajan H."/>
            <person name="Lewis N.E."/>
            <person name="Pan S."/>
            <person name="Cai Z."/>
            <person name="Liu X."/>
            <person name="Chen W."/>
            <person name="Xie M."/>
            <person name="Wang W."/>
            <person name="Hammond S."/>
            <person name="Andersen M.R."/>
            <person name="Neff N."/>
            <person name="Passarelli B."/>
            <person name="Koh W."/>
            <person name="Fan H.C."/>
            <person name="Wang J."/>
            <person name="Gui Y."/>
            <person name="Lee K.H."/>
            <person name="Betenbaugh M.J."/>
            <person name="Quake S.R."/>
            <person name="Famili I."/>
            <person name="Palsson B.O."/>
            <person name="Wang J."/>
        </authorList>
    </citation>
    <scope>NUCLEOTIDE SEQUENCE [LARGE SCALE GENOMIC DNA]</scope>
    <source>
        <strain evidence="2">CHO K1 cell line</strain>
    </source>
</reference>
<dbReference type="Proteomes" id="UP000001075">
    <property type="component" value="Unassembled WGS sequence"/>
</dbReference>